<evidence type="ECO:0000256" key="3">
    <source>
        <dbReference type="ARBA" id="ARBA00022801"/>
    </source>
</evidence>
<sequence>MSTPTNPGPAVAGATAAVYTLLVIPVLLVGVILTATHTAATTTAAAIVECATARFADHGPGGVSQPIAGEDFTAEQLANAQTITAVAVQRRLPRRAAVLAVATAMVESGLVNVGYGDRDSLGLFQQRPSQGWGTPEQVLNPAYAAATFYDHLLALPGWQTMPPGQAEQAVQRSAFPDRYAPREPAAAELVDRYWQGPDNPVPPPPGATPAQYTPAAAGCPDKGRGNLNPRDLDPKQLPPGFTLPPDRAQSAAVTYALVQLGKPYRWGAEGPDAFDCSGLMQAAWAHAGVAISRTTATQVHDGVPVASIAAVAPGDLVFIPGADGTPAAPGHVGMYVGNGYMVDAYDETRGVILTTLDSWKPKIVAIRRVAASDGDGPPAGGDPRL</sequence>
<dbReference type="RefSeq" id="WP_075975728.1">
    <property type="nucleotide sequence ID" value="NZ_MKQR01000016.1"/>
</dbReference>
<evidence type="ECO:0000259" key="7">
    <source>
        <dbReference type="PROSITE" id="PS51935"/>
    </source>
</evidence>
<dbReference type="Proteomes" id="UP000186040">
    <property type="component" value="Unassembled WGS sequence"/>
</dbReference>
<keyword evidence="6" id="KW-1133">Transmembrane helix</keyword>
<evidence type="ECO:0000313" key="9">
    <source>
        <dbReference type="Proteomes" id="UP000186040"/>
    </source>
</evidence>
<dbReference type="InterPro" id="IPR038765">
    <property type="entry name" value="Papain-like_cys_pep_sf"/>
</dbReference>
<evidence type="ECO:0000256" key="5">
    <source>
        <dbReference type="SAM" id="MobiDB-lite"/>
    </source>
</evidence>
<dbReference type="InterPro" id="IPR051794">
    <property type="entry name" value="PG_Endopeptidase_C40"/>
</dbReference>
<dbReference type="Gene3D" id="3.90.1720.10">
    <property type="entry name" value="endopeptidase domain like (from Nostoc punctiforme)"/>
    <property type="match status" value="1"/>
</dbReference>
<feature type="transmembrane region" description="Helical" evidence="6">
    <location>
        <begin position="12"/>
        <end position="33"/>
    </location>
</feature>
<dbReference type="Pfam" id="PF00877">
    <property type="entry name" value="NLPC_P60"/>
    <property type="match status" value="1"/>
</dbReference>
<comment type="similarity">
    <text evidence="1">Belongs to the peptidase C40 family.</text>
</comment>
<evidence type="ECO:0000256" key="2">
    <source>
        <dbReference type="ARBA" id="ARBA00022670"/>
    </source>
</evidence>
<dbReference type="InterPro" id="IPR000064">
    <property type="entry name" value="NLP_P60_dom"/>
</dbReference>
<name>A0A1Q9LKR0_9PSEU</name>
<dbReference type="PROSITE" id="PS51935">
    <property type="entry name" value="NLPC_P60"/>
    <property type="match status" value="1"/>
</dbReference>
<evidence type="ECO:0000256" key="1">
    <source>
        <dbReference type="ARBA" id="ARBA00007074"/>
    </source>
</evidence>
<feature type="compositionally biased region" description="Low complexity" evidence="5">
    <location>
        <begin position="208"/>
        <end position="217"/>
    </location>
</feature>
<keyword evidence="4" id="KW-0788">Thiol protease</keyword>
<feature type="domain" description="NlpC/P60" evidence="7">
    <location>
        <begin position="246"/>
        <end position="370"/>
    </location>
</feature>
<proteinExistence type="inferred from homology"/>
<accession>A0A1Q9LKR0</accession>
<dbReference type="GO" id="GO:0006508">
    <property type="term" value="P:proteolysis"/>
    <property type="evidence" value="ECO:0007669"/>
    <property type="project" value="UniProtKB-KW"/>
</dbReference>
<dbReference type="STRING" id="1193682.BJP25_21275"/>
<keyword evidence="9" id="KW-1185">Reference proteome</keyword>
<dbReference type="PANTHER" id="PTHR47359">
    <property type="entry name" value="PEPTIDOGLYCAN DL-ENDOPEPTIDASE CWLO"/>
    <property type="match status" value="1"/>
</dbReference>
<organism evidence="8 9">
    <name type="scientific">Actinokineospora bangkokensis</name>
    <dbReference type="NCBI Taxonomy" id="1193682"/>
    <lineage>
        <taxon>Bacteria</taxon>
        <taxon>Bacillati</taxon>
        <taxon>Actinomycetota</taxon>
        <taxon>Actinomycetes</taxon>
        <taxon>Pseudonocardiales</taxon>
        <taxon>Pseudonocardiaceae</taxon>
        <taxon>Actinokineospora</taxon>
    </lineage>
</organism>
<dbReference type="SUPFAM" id="SSF54001">
    <property type="entry name" value="Cysteine proteinases"/>
    <property type="match status" value="1"/>
</dbReference>
<evidence type="ECO:0000256" key="6">
    <source>
        <dbReference type="SAM" id="Phobius"/>
    </source>
</evidence>
<comment type="caution">
    <text evidence="8">The sequence shown here is derived from an EMBL/GenBank/DDBJ whole genome shotgun (WGS) entry which is preliminary data.</text>
</comment>
<evidence type="ECO:0000313" key="8">
    <source>
        <dbReference type="EMBL" id="OLR92585.1"/>
    </source>
</evidence>
<dbReference type="GO" id="GO:0008234">
    <property type="term" value="F:cysteine-type peptidase activity"/>
    <property type="evidence" value="ECO:0007669"/>
    <property type="project" value="UniProtKB-KW"/>
</dbReference>
<keyword evidence="6" id="KW-0812">Transmembrane</keyword>
<gene>
    <name evidence="8" type="ORF">BJP25_21275</name>
</gene>
<dbReference type="AlphaFoldDB" id="A0A1Q9LKR0"/>
<dbReference type="OrthoDB" id="5496837at2"/>
<feature type="region of interest" description="Disordered" evidence="5">
    <location>
        <begin position="197"/>
        <end position="232"/>
    </location>
</feature>
<evidence type="ECO:0000256" key="4">
    <source>
        <dbReference type="ARBA" id="ARBA00022807"/>
    </source>
</evidence>
<reference evidence="8 9" key="1">
    <citation type="submission" date="2016-10" db="EMBL/GenBank/DDBJ databases">
        <title>The Draft Genome Sequence of Actinokineospora bangkokensis 44EHWT reveals the biosynthetic pathway of antifungal compounds Thailandins with unusual extender unit butylmalonyl-CoA.</title>
        <authorList>
            <person name="Greule A."/>
            <person name="Intra B."/>
            <person name="Flemming S."/>
            <person name="Rommel M.G."/>
            <person name="Panbangred W."/>
            <person name="Bechthold A."/>
        </authorList>
    </citation>
    <scope>NUCLEOTIDE SEQUENCE [LARGE SCALE GENOMIC DNA]</scope>
    <source>
        <strain evidence="8 9">44EHW</strain>
    </source>
</reference>
<keyword evidence="6" id="KW-0472">Membrane</keyword>
<dbReference type="PANTHER" id="PTHR47359:SF3">
    <property type="entry name" value="NLP_P60 DOMAIN-CONTAINING PROTEIN-RELATED"/>
    <property type="match status" value="1"/>
</dbReference>
<dbReference type="EMBL" id="MKQR01000016">
    <property type="protein sequence ID" value="OLR92585.1"/>
    <property type="molecule type" value="Genomic_DNA"/>
</dbReference>
<keyword evidence="2" id="KW-0645">Protease</keyword>
<keyword evidence="3" id="KW-0378">Hydrolase</keyword>
<protein>
    <recommendedName>
        <fullName evidence="7">NlpC/P60 domain-containing protein</fullName>
    </recommendedName>
</protein>